<evidence type="ECO:0000313" key="1">
    <source>
        <dbReference type="EMBL" id="CAF5182848.1"/>
    </source>
</evidence>
<dbReference type="EMBL" id="CAJOBJ010331134">
    <property type="protein sequence ID" value="CAF5182848.1"/>
    <property type="molecule type" value="Genomic_DNA"/>
</dbReference>
<dbReference type="Proteomes" id="UP000681720">
    <property type="component" value="Unassembled WGS sequence"/>
</dbReference>
<feature type="non-terminal residue" evidence="1">
    <location>
        <position position="1"/>
    </location>
</feature>
<dbReference type="AlphaFoldDB" id="A0A8S3HJ88"/>
<organism evidence="1 2">
    <name type="scientific">Rotaria magnacalcarata</name>
    <dbReference type="NCBI Taxonomy" id="392030"/>
    <lineage>
        <taxon>Eukaryota</taxon>
        <taxon>Metazoa</taxon>
        <taxon>Spiralia</taxon>
        <taxon>Gnathifera</taxon>
        <taxon>Rotifera</taxon>
        <taxon>Eurotatoria</taxon>
        <taxon>Bdelloidea</taxon>
        <taxon>Philodinida</taxon>
        <taxon>Philodinidae</taxon>
        <taxon>Rotaria</taxon>
    </lineage>
</organism>
<protein>
    <submittedName>
        <fullName evidence="1">Uncharacterized protein</fullName>
    </submittedName>
</protein>
<name>A0A8S3HJ88_9BILA</name>
<reference evidence="1" key="1">
    <citation type="submission" date="2021-02" db="EMBL/GenBank/DDBJ databases">
        <authorList>
            <person name="Nowell W R."/>
        </authorList>
    </citation>
    <scope>NUCLEOTIDE SEQUENCE</scope>
</reference>
<gene>
    <name evidence="1" type="ORF">GIL414_LOCUS69921</name>
</gene>
<evidence type="ECO:0000313" key="2">
    <source>
        <dbReference type="Proteomes" id="UP000681720"/>
    </source>
</evidence>
<accession>A0A8S3HJ88</accession>
<sequence>MSIVINKNQISSNWKNLATKLPVGEAKRKKIEIAENIVRPP</sequence>
<proteinExistence type="predicted"/>
<comment type="caution">
    <text evidence="1">The sequence shown here is derived from an EMBL/GenBank/DDBJ whole genome shotgun (WGS) entry which is preliminary data.</text>
</comment>